<evidence type="ECO:0000256" key="1">
    <source>
        <dbReference type="SAM" id="MobiDB-lite"/>
    </source>
</evidence>
<evidence type="ECO:0000313" key="3">
    <source>
        <dbReference type="EMBL" id="KAF6807460.1"/>
    </source>
</evidence>
<protein>
    <recommendedName>
        <fullName evidence="2">DUF8212 domain-containing protein</fullName>
    </recommendedName>
</protein>
<dbReference type="PANTHER" id="PTHR10622">
    <property type="entry name" value="HET DOMAIN-CONTAINING PROTEIN"/>
    <property type="match status" value="1"/>
</dbReference>
<name>A0A8H6J6I9_9PEZI</name>
<keyword evidence="4" id="KW-1185">Reference proteome</keyword>
<reference evidence="3 4" key="1">
    <citation type="journal article" date="2020" name="Phytopathology">
        <title>Genome Sequence Resources of Colletotrichum truncatum, C. plurivorum, C. musicola, and C. sojae: Four Species Pathogenic to Soybean (Glycine max).</title>
        <authorList>
            <person name="Rogerio F."/>
            <person name="Boufleur T.R."/>
            <person name="Ciampi-Guillardi M."/>
            <person name="Sukno S.A."/>
            <person name="Thon M.R."/>
            <person name="Massola Junior N.S."/>
            <person name="Baroncelli R."/>
        </authorList>
    </citation>
    <scope>NUCLEOTIDE SEQUENCE [LARGE SCALE GENOMIC DNA]</scope>
    <source>
        <strain evidence="3 4">LFN0009</strain>
    </source>
</reference>
<evidence type="ECO:0000313" key="4">
    <source>
        <dbReference type="Proteomes" id="UP000652219"/>
    </source>
</evidence>
<dbReference type="EMBL" id="WIGN01000137">
    <property type="protein sequence ID" value="KAF6807460.1"/>
    <property type="molecule type" value="Genomic_DNA"/>
</dbReference>
<organism evidence="3 4">
    <name type="scientific">Colletotrichum sojae</name>
    <dbReference type="NCBI Taxonomy" id="2175907"/>
    <lineage>
        <taxon>Eukaryota</taxon>
        <taxon>Fungi</taxon>
        <taxon>Dikarya</taxon>
        <taxon>Ascomycota</taxon>
        <taxon>Pezizomycotina</taxon>
        <taxon>Sordariomycetes</taxon>
        <taxon>Hypocreomycetidae</taxon>
        <taxon>Glomerellales</taxon>
        <taxon>Glomerellaceae</taxon>
        <taxon>Colletotrichum</taxon>
        <taxon>Colletotrichum orchidearum species complex</taxon>
    </lineage>
</organism>
<dbReference type="AlphaFoldDB" id="A0A8H6J6I9"/>
<feature type="domain" description="DUF8212" evidence="2">
    <location>
        <begin position="432"/>
        <end position="455"/>
    </location>
</feature>
<feature type="region of interest" description="Disordered" evidence="1">
    <location>
        <begin position="203"/>
        <end position="224"/>
    </location>
</feature>
<dbReference type="InterPro" id="IPR058525">
    <property type="entry name" value="DUF8212"/>
</dbReference>
<feature type="compositionally biased region" description="Low complexity" evidence="1">
    <location>
        <begin position="203"/>
        <end position="214"/>
    </location>
</feature>
<dbReference type="PANTHER" id="PTHR10622:SF10">
    <property type="entry name" value="HET DOMAIN-CONTAINING PROTEIN"/>
    <property type="match status" value="1"/>
</dbReference>
<evidence type="ECO:0000259" key="2">
    <source>
        <dbReference type="Pfam" id="PF26640"/>
    </source>
</evidence>
<comment type="caution">
    <text evidence="3">The sequence shown here is derived from an EMBL/GenBank/DDBJ whole genome shotgun (WGS) entry which is preliminary data.</text>
</comment>
<sequence>MADAARDDDSVDRPRRQRRGLLPPGLVELIGPPLKVGALTGSVGLFTGVAAGIVRDSTPALFGLASCIQWFALGSSYWFSRTVVMSAWGGESQLTNGSKVHASALAGGTAGMVGGLIRGPKNIVPGVIVFSMVGAIGQAVVNATQGWPTDVKQEKKSIFESSWSPLKKLTDDEYRDMIDEKMLKIDVEIALVDDKIAELQASKAAEAQQSQESQPQPDGALAGTSHTSISLNLSITSAPRVPRPFTMRLINTQTLHLEEFFESHRPRYTILSHTWGQDEVNLQEWEKWQEGDANTRARIEAKRGFKKIKAACKIARRWFTRGWTLQELTASSSPGIVHFYSGAWEPIGNRKSLSEALSSITGIDQEVLLEEDMVSGEQDPDKSRTPHYRECSVAQRMSWASRRETTKEEDMAYCLLGLFDINMPLLYGEGSRAFVRLQEEIMKISTDQSLFAWDYDPLFCVRNNQDISMLAQHPGCFQNCGTVVEAFDKRDLSEFKLTNVGLTLTLPLVRTCDRNIVYAALKCKRQGDPEARLCVLLTTVKPTSAPARMKPTQALARNQIWLLPLLPVNRGRIPNRLGEICIPRIPRETLRPLLFTYYLPEVIDTGKILPEVFPVNDALEGWSFGPYRQARQLYHYSQDPNKIFCKLTLEDFEANMDWNLDVMWTRDFSWTHVSFQEEVVLVSYAEPLAPGNTAVRGGLAFEVDFKHRQMIEGDKTFYPTGGFMLPVFVDKAPVVSE</sequence>
<dbReference type="Proteomes" id="UP000652219">
    <property type="component" value="Unassembled WGS sequence"/>
</dbReference>
<gene>
    <name evidence="3" type="ORF">CSOJ01_08189</name>
</gene>
<dbReference type="Pfam" id="PF26640">
    <property type="entry name" value="DUF8212"/>
    <property type="match status" value="1"/>
</dbReference>
<accession>A0A8H6J6I9</accession>
<proteinExistence type="predicted"/>